<evidence type="ECO:0000313" key="1">
    <source>
        <dbReference type="EMBL" id="AAQ17915.1"/>
    </source>
</evidence>
<proteinExistence type="predicted"/>
<name>Q76YI0_9CAUD</name>
<dbReference type="RefSeq" id="NP_944143.1">
    <property type="nucleotide sequence ID" value="NC_005260.1"/>
</dbReference>
<keyword evidence="2" id="KW-1185">Reference proteome</keyword>
<accession>Q76YI0</accession>
<dbReference type="EMBL" id="AY266303">
    <property type="protein sequence ID" value="AAQ17915.1"/>
    <property type="molecule type" value="Genomic_DNA"/>
</dbReference>
<protein>
    <submittedName>
        <fullName evidence="1">Uncharacterized protein</fullName>
    </submittedName>
</protein>
<reference evidence="1 2" key="1">
    <citation type="journal article" date="2001" name="J. Bacteriol.">
        <title>Phylogeny of the major head and tail genes of the wide-ranging T4-type bacteriophages.</title>
        <authorList>
            <person name="Tetart F."/>
            <person name="Desplats C."/>
            <person name="Kutateladze M."/>
            <person name="Monod C."/>
            <person name="Ackermann H.W."/>
            <person name="Krisch H.M."/>
        </authorList>
    </citation>
    <scope>NUCLEOTIDE SEQUENCE</scope>
</reference>
<organism evidence="1 2">
    <name type="scientific">Aeromonas phage Aeh1</name>
    <dbReference type="NCBI Taxonomy" id="2880362"/>
    <lineage>
        <taxon>Viruses</taxon>
        <taxon>Duplodnaviria</taxon>
        <taxon>Heunggongvirae</taxon>
        <taxon>Uroviricota</taxon>
        <taxon>Caudoviricetes</taxon>
        <taxon>Pantevenvirales</taxon>
        <taxon>Straboviridae</taxon>
        <taxon>Cinqassovirus</taxon>
        <taxon>Cinqassovirus aeh1</taxon>
    </lineage>
</organism>
<sequence>MKDMFGNLVRRGSVVIYHGESGTKICLTVAVANDKCRIVSAVKSDGHEMTFTDINSNGIEVPCSTVIVTNTFLFYKTNLNDCNIVDTIQNRIIKNVNIKEEYLSCLR</sequence>
<evidence type="ECO:0000313" key="2">
    <source>
        <dbReference type="Proteomes" id="UP000002555"/>
    </source>
</evidence>
<dbReference type="KEGG" id="vg:2658093"/>
<gene>
    <name evidence="1" type="ORF">Aeh1ORF253c</name>
</gene>
<dbReference type="Proteomes" id="UP000002555">
    <property type="component" value="Segment"/>
</dbReference>